<dbReference type="RefSeq" id="WP_382225682.1">
    <property type="nucleotide sequence ID" value="NZ_JBHTCA010000015.1"/>
</dbReference>
<dbReference type="Proteomes" id="UP001596501">
    <property type="component" value="Unassembled WGS sequence"/>
</dbReference>
<dbReference type="Pfam" id="PF00849">
    <property type="entry name" value="PseudoU_synth_2"/>
    <property type="match status" value="1"/>
</dbReference>
<dbReference type="PANTHER" id="PTHR21600">
    <property type="entry name" value="MITOCHONDRIAL RNA PSEUDOURIDINE SYNTHASE"/>
    <property type="match status" value="1"/>
</dbReference>
<dbReference type="EMBL" id="JBHTCA010000015">
    <property type="protein sequence ID" value="MFC7410503.1"/>
    <property type="molecule type" value="Genomic_DNA"/>
</dbReference>
<evidence type="ECO:0000259" key="1">
    <source>
        <dbReference type="Pfam" id="PF00849"/>
    </source>
</evidence>
<dbReference type="InterPro" id="IPR050188">
    <property type="entry name" value="RluA_PseudoU_synthase"/>
</dbReference>
<dbReference type="PROSITE" id="PS01129">
    <property type="entry name" value="PSI_RLU"/>
    <property type="match status" value="1"/>
</dbReference>
<dbReference type="SUPFAM" id="SSF55120">
    <property type="entry name" value="Pseudouridine synthase"/>
    <property type="match status" value="1"/>
</dbReference>
<feature type="domain" description="Pseudouridine synthase RsuA/RluA-like" evidence="1">
    <location>
        <begin position="102"/>
        <end position="248"/>
    </location>
</feature>
<sequence length="318" mass="35838">MTRAPRPAHIPARGGLDASAVALPGAGPWPGVVDYLAWRLPALDRMGWATRMAAGEVLDENGRPLPPDTPFLRNTRIWYYRHVATEPPLHDSETLLFQDNWLVVADKPHHMPVVPGGRYVRHSLLVRLRERLGLPELSPLHRIDRETAGLVVFAVQAHTRAAYQNLFRERAVHKVYEALGPWRADLPLPHVQRSRLAPVEGFFTMQEVAGEPNSETRIEMVEHVAGLARYRLTPVTGKRHQLRVHMNALGLPLLGDRFYPRVLPADLADDTERPLQLLAQALAFDDPFTGEARHFTSQRRLLPLNAWADAKDAQPVRP</sequence>
<accession>A0ABW2QPL1</accession>
<dbReference type="PANTHER" id="PTHR21600:SF84">
    <property type="entry name" value="PSEUDOURIDINE SYNTHASE RSUA_RLUA-LIKE DOMAIN-CONTAINING PROTEIN"/>
    <property type="match status" value="1"/>
</dbReference>
<dbReference type="InterPro" id="IPR006224">
    <property type="entry name" value="PsdUridine_synth_RluA-like_CS"/>
</dbReference>
<dbReference type="Gene3D" id="3.30.2350.10">
    <property type="entry name" value="Pseudouridine synthase"/>
    <property type="match status" value="1"/>
</dbReference>
<gene>
    <name evidence="2" type="ORF">ACFQPB_16680</name>
</gene>
<comment type="caution">
    <text evidence="2">The sequence shown here is derived from an EMBL/GenBank/DDBJ whole genome shotgun (WGS) entry which is preliminary data.</text>
</comment>
<keyword evidence="3" id="KW-1185">Reference proteome</keyword>
<dbReference type="InterPro" id="IPR020103">
    <property type="entry name" value="PsdUridine_synth_cat_dom_sf"/>
</dbReference>
<protein>
    <submittedName>
        <fullName evidence="2">Pseudouridine synthase</fullName>
    </submittedName>
</protein>
<name>A0ABW2QPL1_9BURK</name>
<dbReference type="InterPro" id="IPR006145">
    <property type="entry name" value="PsdUridine_synth_RsuA/RluA"/>
</dbReference>
<organism evidence="2 3">
    <name type="scientific">Hydrogenophaga atypica</name>
    <dbReference type="NCBI Taxonomy" id="249409"/>
    <lineage>
        <taxon>Bacteria</taxon>
        <taxon>Pseudomonadati</taxon>
        <taxon>Pseudomonadota</taxon>
        <taxon>Betaproteobacteria</taxon>
        <taxon>Burkholderiales</taxon>
        <taxon>Comamonadaceae</taxon>
        <taxon>Hydrogenophaga</taxon>
    </lineage>
</organism>
<evidence type="ECO:0000313" key="3">
    <source>
        <dbReference type="Proteomes" id="UP001596501"/>
    </source>
</evidence>
<reference evidence="3" key="1">
    <citation type="journal article" date="2019" name="Int. J. Syst. Evol. Microbiol.">
        <title>The Global Catalogue of Microorganisms (GCM) 10K type strain sequencing project: providing services to taxonomists for standard genome sequencing and annotation.</title>
        <authorList>
            <consortium name="The Broad Institute Genomics Platform"/>
            <consortium name="The Broad Institute Genome Sequencing Center for Infectious Disease"/>
            <person name="Wu L."/>
            <person name="Ma J."/>
        </authorList>
    </citation>
    <scope>NUCLEOTIDE SEQUENCE [LARGE SCALE GENOMIC DNA]</scope>
    <source>
        <strain evidence="3">CGMCC 1.12371</strain>
    </source>
</reference>
<proteinExistence type="predicted"/>
<evidence type="ECO:0000313" key="2">
    <source>
        <dbReference type="EMBL" id="MFC7410503.1"/>
    </source>
</evidence>